<dbReference type="InterPro" id="IPR008979">
    <property type="entry name" value="Galactose-bd-like_sf"/>
</dbReference>
<sequence length="629" mass="69584">MSFLFRKKALVLSLASCFAVSAQAGENVVDIMVLYTQDAVDYVVAGDIDAQIASYINYSNETFKRSNVNLKYRLVHKQLFNPRNISRYGKVNSSSLAAFAENSEVANLRKKYGADIVTLVNLREEVVKGNSVYYTCGIGYVPGGYNNTFYSNASANAYNLVGVECGNRTFLHESMHNAGAGHSKEQDDYNSESYRVDKSARGYGQYNRFATIMAYPHVFGSAKAVPYISNPAIYNCDNDSCGVHGSADAAKHLNKMGDKVANFMVTKVVDTSTPTDDGTTSEPETPKTDTPETPKSKPNPKPKPKPISVCEKDSLDGNLLDDGDFNESGAWESYTQSESISTVYTTRDCGRDYIALVSNRNYFYSGAVQDITAKVESGVEYTLSAKMGLSGNYRSRSTGSLAIQVSDSRGTYYHYVANKSLAANTLSKLSGKFKIKSRGTIYSVRVLAYGPGAGTDFYLDEVLLKKVEQPKVKETPKPVISYVLDENFERGAGNWFGYGSYATNSWQYSTSGYRSLITFNRSSQYSGPALNLHGIIEPSKRFKMQAKLRLGYSLKNTENVEVVLTYVNSNGYRKWETVSAKKVNKGQWYDIEGTFTAPAYNLRSTYMMIVGPSAGTEYYLDDVKVNRVQ</sequence>
<keyword evidence="6" id="KW-1185">Reference proteome</keyword>
<dbReference type="RefSeq" id="WP_094785951.1">
    <property type="nucleotide sequence ID" value="NZ_NDXW01000001.1"/>
</dbReference>
<dbReference type="Pfam" id="PF13582">
    <property type="entry name" value="Reprolysin_3"/>
    <property type="match status" value="1"/>
</dbReference>
<keyword evidence="3" id="KW-0732">Signal</keyword>
<feature type="domain" description="CBM-cenC" evidence="4">
    <location>
        <begin position="482"/>
        <end position="611"/>
    </location>
</feature>
<accession>A0A4P9VIS4</accession>
<evidence type="ECO:0000313" key="6">
    <source>
        <dbReference type="Proteomes" id="UP000257039"/>
    </source>
</evidence>
<name>A0A4P9VIS4_9GAMM</name>
<feature type="domain" description="CBM-cenC" evidence="4">
    <location>
        <begin position="318"/>
        <end position="445"/>
    </location>
</feature>
<keyword evidence="1" id="KW-0378">Hydrolase</keyword>
<feature type="chain" id="PRO_5020994768" description="CBM-cenC domain-containing protein" evidence="3">
    <location>
        <begin position="25"/>
        <end position="629"/>
    </location>
</feature>
<evidence type="ECO:0000256" key="2">
    <source>
        <dbReference type="SAM" id="MobiDB-lite"/>
    </source>
</evidence>
<dbReference type="EMBL" id="NDXW01000001">
    <property type="protein sequence ID" value="RDH42446.1"/>
    <property type="molecule type" value="Genomic_DNA"/>
</dbReference>
<feature type="region of interest" description="Disordered" evidence="2">
    <location>
        <begin position="270"/>
        <end position="313"/>
    </location>
</feature>
<dbReference type="Pfam" id="PF02018">
    <property type="entry name" value="CBM_4_9"/>
    <property type="match status" value="2"/>
</dbReference>
<protein>
    <recommendedName>
        <fullName evidence="4">CBM-cenC domain-containing protein</fullName>
    </recommendedName>
</protein>
<dbReference type="GO" id="GO:0008237">
    <property type="term" value="F:metallopeptidase activity"/>
    <property type="evidence" value="ECO:0007669"/>
    <property type="project" value="InterPro"/>
</dbReference>
<feature type="compositionally biased region" description="Basic and acidic residues" evidence="2">
    <location>
        <begin position="284"/>
        <end position="295"/>
    </location>
</feature>
<dbReference type="SUPFAM" id="SSF55486">
    <property type="entry name" value="Metalloproteases ('zincins'), catalytic domain"/>
    <property type="match status" value="1"/>
</dbReference>
<gene>
    <name evidence="5" type="ORF">B9G39_02735</name>
</gene>
<feature type="compositionally biased region" description="Low complexity" evidence="2">
    <location>
        <begin position="270"/>
        <end position="283"/>
    </location>
</feature>
<dbReference type="InterPro" id="IPR003305">
    <property type="entry name" value="CenC_carb-bd"/>
</dbReference>
<dbReference type="Proteomes" id="UP000257039">
    <property type="component" value="Unassembled WGS sequence"/>
</dbReference>
<evidence type="ECO:0000256" key="1">
    <source>
        <dbReference type="ARBA" id="ARBA00022801"/>
    </source>
</evidence>
<evidence type="ECO:0000313" key="5">
    <source>
        <dbReference type="EMBL" id="RDH42446.1"/>
    </source>
</evidence>
<comment type="caution">
    <text evidence="5">The sequence shown here is derived from an EMBL/GenBank/DDBJ whole genome shotgun (WGS) entry which is preliminary data.</text>
</comment>
<evidence type="ECO:0000256" key="3">
    <source>
        <dbReference type="SAM" id="SignalP"/>
    </source>
</evidence>
<dbReference type="Gene3D" id="2.60.120.260">
    <property type="entry name" value="Galactose-binding domain-like"/>
    <property type="match status" value="2"/>
</dbReference>
<dbReference type="GO" id="GO:0016798">
    <property type="term" value="F:hydrolase activity, acting on glycosyl bonds"/>
    <property type="evidence" value="ECO:0007669"/>
    <property type="project" value="InterPro"/>
</dbReference>
<reference evidence="5 6" key="1">
    <citation type="submission" date="2017-04" db="EMBL/GenBank/DDBJ databases">
        <title>Draft genome sequence of Zooshikella ganghwensis VG4 isolated from Red Sea sediments.</title>
        <authorList>
            <person name="Rehman Z."/>
            <person name="Alam I."/>
            <person name="Kamau A."/>
            <person name="Bajic V."/>
            <person name="Leiknes T."/>
        </authorList>
    </citation>
    <scope>NUCLEOTIDE SEQUENCE [LARGE SCALE GENOMIC DNA]</scope>
    <source>
        <strain evidence="5 6">VG4</strain>
    </source>
</reference>
<dbReference type="Gene3D" id="3.40.390.10">
    <property type="entry name" value="Collagenase (Catalytic Domain)"/>
    <property type="match status" value="1"/>
</dbReference>
<proteinExistence type="predicted"/>
<dbReference type="InterPro" id="IPR024079">
    <property type="entry name" value="MetalloPept_cat_dom_sf"/>
</dbReference>
<evidence type="ECO:0000259" key="4">
    <source>
        <dbReference type="Pfam" id="PF02018"/>
    </source>
</evidence>
<dbReference type="AlphaFoldDB" id="A0A4P9VIS4"/>
<feature type="signal peptide" evidence="3">
    <location>
        <begin position="1"/>
        <end position="24"/>
    </location>
</feature>
<organism evidence="5 6">
    <name type="scientific">Zooshikella ganghwensis</name>
    <dbReference type="NCBI Taxonomy" id="202772"/>
    <lineage>
        <taxon>Bacteria</taxon>
        <taxon>Pseudomonadati</taxon>
        <taxon>Pseudomonadota</taxon>
        <taxon>Gammaproteobacteria</taxon>
        <taxon>Oceanospirillales</taxon>
        <taxon>Zooshikellaceae</taxon>
        <taxon>Zooshikella</taxon>
    </lineage>
</organism>
<dbReference type="SUPFAM" id="SSF49785">
    <property type="entry name" value="Galactose-binding domain-like"/>
    <property type="match status" value="2"/>
</dbReference>